<dbReference type="SMART" id="SM00220">
    <property type="entry name" value="S_TKc"/>
    <property type="match status" value="1"/>
</dbReference>
<evidence type="ECO:0000259" key="6">
    <source>
        <dbReference type="PROSITE" id="PS50011"/>
    </source>
</evidence>
<dbReference type="PROSITE" id="PS50011">
    <property type="entry name" value="PROTEIN_KINASE_DOM"/>
    <property type="match status" value="1"/>
</dbReference>
<keyword evidence="5" id="KW-0067">ATP-binding</keyword>
<dbReference type="Gene3D" id="1.10.510.10">
    <property type="entry name" value="Transferase(Phosphotransferase) domain 1"/>
    <property type="match status" value="1"/>
</dbReference>
<dbReference type="InterPro" id="IPR011009">
    <property type="entry name" value="Kinase-like_dom_sf"/>
</dbReference>
<dbReference type="GO" id="GO:0043484">
    <property type="term" value="P:regulation of RNA splicing"/>
    <property type="evidence" value="ECO:0007669"/>
    <property type="project" value="TreeGrafter"/>
</dbReference>
<dbReference type="OrthoDB" id="5979581at2759"/>
<keyword evidence="1" id="KW-0723">Serine/threonine-protein kinase</keyword>
<dbReference type="Gene3D" id="3.30.200.20">
    <property type="entry name" value="Phosphorylase Kinase, domain 1"/>
    <property type="match status" value="1"/>
</dbReference>
<reference evidence="7 8" key="1">
    <citation type="submission" date="2018-06" db="EMBL/GenBank/DDBJ databases">
        <title>Fusarium incarnatum-equiseti species complex species 28.</title>
        <authorList>
            <person name="Gardiner D.M."/>
        </authorList>
    </citation>
    <scope>NUCLEOTIDE SEQUENCE [LARGE SCALE GENOMIC DNA]</scope>
    <source>
        <strain evidence="7 8">FIESC_28</strain>
    </source>
</reference>
<evidence type="ECO:0000256" key="4">
    <source>
        <dbReference type="ARBA" id="ARBA00022777"/>
    </source>
</evidence>
<evidence type="ECO:0000313" key="7">
    <source>
        <dbReference type="EMBL" id="RBR22337.1"/>
    </source>
</evidence>
<gene>
    <name evidence="7" type="ORF">FIESC28_04531</name>
</gene>
<evidence type="ECO:0000256" key="3">
    <source>
        <dbReference type="ARBA" id="ARBA00022741"/>
    </source>
</evidence>
<evidence type="ECO:0000256" key="1">
    <source>
        <dbReference type="ARBA" id="ARBA00022527"/>
    </source>
</evidence>
<feature type="domain" description="Protein kinase" evidence="6">
    <location>
        <begin position="48"/>
        <end position="406"/>
    </location>
</feature>
<dbReference type="GO" id="GO:0005524">
    <property type="term" value="F:ATP binding"/>
    <property type="evidence" value="ECO:0007669"/>
    <property type="project" value="UniProtKB-KW"/>
</dbReference>
<dbReference type="InterPro" id="IPR051175">
    <property type="entry name" value="CLK_kinases"/>
</dbReference>
<keyword evidence="4" id="KW-0418">Kinase</keyword>
<evidence type="ECO:0000313" key="8">
    <source>
        <dbReference type="Proteomes" id="UP000253153"/>
    </source>
</evidence>
<dbReference type="GO" id="GO:0005634">
    <property type="term" value="C:nucleus"/>
    <property type="evidence" value="ECO:0007669"/>
    <property type="project" value="TreeGrafter"/>
</dbReference>
<evidence type="ECO:0000256" key="5">
    <source>
        <dbReference type="ARBA" id="ARBA00022840"/>
    </source>
</evidence>
<comment type="caution">
    <text evidence="7">The sequence shown here is derived from an EMBL/GenBank/DDBJ whole genome shotgun (WGS) entry which is preliminary data.</text>
</comment>
<name>A0A366RZ40_9HYPO</name>
<dbReference type="AlphaFoldDB" id="A0A366RZ40"/>
<proteinExistence type="predicted"/>
<sequence>MAQPISPRRSLISTSIYSLVSFSMQRLSSTRHYHSQRPAQPYNCNANAEPLYRYRPGGYHPLELGDTLKNGRDQKSDCYVAVKITVPELGESGELKILEALSALPKHHPRSSHVNQLLDHFTHVGPNGSHDCLVLELVGPNIADFVELHCKDNRLPSKFAKVFAKQALQGLNFLAINDIGHGDLHTRNLALVVSDLDSLNEQDFISRLGEPKTGLVTRSDGGPLSPNVPTQIVRPAFFRKRDIMLSNPSVKIIDFGEAFFSNNAPSTLNTPLPVQAPEIVFEDRLDRRVDVWSAGCLIFELITGQPPFDVVMLTPSVLVEQMIELASDELPSRWQTKWHMMQHDALQKDEGLTLQKWLQETYFDNDKQAEFTTEEIARLAEAIAAMLKLEPSLRATSSEILAQDWLQ</sequence>
<keyword evidence="8" id="KW-1185">Reference proteome</keyword>
<dbReference type="Proteomes" id="UP000253153">
    <property type="component" value="Unassembled WGS sequence"/>
</dbReference>
<evidence type="ECO:0000256" key="2">
    <source>
        <dbReference type="ARBA" id="ARBA00022679"/>
    </source>
</evidence>
<dbReference type="Pfam" id="PF00069">
    <property type="entry name" value="Pkinase"/>
    <property type="match status" value="1"/>
</dbReference>
<organism evidence="7 8">
    <name type="scientific">Fusarium coffeatum</name>
    <dbReference type="NCBI Taxonomy" id="231269"/>
    <lineage>
        <taxon>Eukaryota</taxon>
        <taxon>Fungi</taxon>
        <taxon>Dikarya</taxon>
        <taxon>Ascomycota</taxon>
        <taxon>Pezizomycotina</taxon>
        <taxon>Sordariomycetes</taxon>
        <taxon>Hypocreomycetidae</taxon>
        <taxon>Hypocreales</taxon>
        <taxon>Nectriaceae</taxon>
        <taxon>Fusarium</taxon>
        <taxon>Fusarium incarnatum-equiseti species complex</taxon>
    </lineage>
</organism>
<protein>
    <recommendedName>
        <fullName evidence="6">Protein kinase domain-containing protein</fullName>
    </recommendedName>
</protein>
<dbReference type="GeneID" id="41993974"/>
<dbReference type="PANTHER" id="PTHR45646:SF11">
    <property type="entry name" value="SERINE_THREONINE-PROTEIN KINASE DOA"/>
    <property type="match status" value="1"/>
</dbReference>
<dbReference type="EMBL" id="QKXC01000091">
    <property type="protein sequence ID" value="RBR22337.1"/>
    <property type="molecule type" value="Genomic_DNA"/>
</dbReference>
<accession>A0A366RZ40</accession>
<dbReference type="InterPro" id="IPR000719">
    <property type="entry name" value="Prot_kinase_dom"/>
</dbReference>
<keyword evidence="2" id="KW-0808">Transferase</keyword>
<dbReference type="SUPFAM" id="SSF56112">
    <property type="entry name" value="Protein kinase-like (PK-like)"/>
    <property type="match status" value="1"/>
</dbReference>
<keyword evidence="3" id="KW-0547">Nucleotide-binding</keyword>
<dbReference type="PANTHER" id="PTHR45646">
    <property type="entry name" value="SERINE/THREONINE-PROTEIN KINASE DOA-RELATED"/>
    <property type="match status" value="1"/>
</dbReference>
<dbReference type="GO" id="GO:0004674">
    <property type="term" value="F:protein serine/threonine kinase activity"/>
    <property type="evidence" value="ECO:0007669"/>
    <property type="project" value="UniProtKB-KW"/>
</dbReference>
<dbReference type="RefSeq" id="XP_031017256.1">
    <property type="nucleotide sequence ID" value="XM_031158678.1"/>
</dbReference>